<evidence type="ECO:0000256" key="1">
    <source>
        <dbReference type="ARBA" id="ARBA00008828"/>
    </source>
</evidence>
<dbReference type="Proteomes" id="UP000028582">
    <property type="component" value="Unassembled WGS sequence"/>
</dbReference>
<feature type="compositionally biased region" description="Polar residues" evidence="2">
    <location>
        <begin position="1"/>
        <end position="13"/>
    </location>
</feature>
<evidence type="ECO:0000313" key="5">
    <source>
        <dbReference type="Proteomes" id="UP000028582"/>
    </source>
</evidence>
<proteinExistence type="inferred from homology"/>
<protein>
    <recommendedName>
        <fullName evidence="3">Interferon-related developmental regulator N-terminal domain-containing protein</fullName>
    </recommendedName>
</protein>
<accession>A0A080ZHB9</accession>
<feature type="compositionally biased region" description="Basic and acidic residues" evidence="2">
    <location>
        <begin position="477"/>
        <end position="486"/>
    </location>
</feature>
<dbReference type="EMBL" id="ANJA01003115">
    <property type="protein sequence ID" value="ETO66030.1"/>
    <property type="molecule type" value="Genomic_DNA"/>
</dbReference>
<evidence type="ECO:0000256" key="2">
    <source>
        <dbReference type="SAM" id="MobiDB-lite"/>
    </source>
</evidence>
<feature type="domain" description="Interferon-related developmental regulator N-terminal" evidence="3">
    <location>
        <begin position="111"/>
        <end position="396"/>
    </location>
</feature>
<dbReference type="InterPro" id="IPR016024">
    <property type="entry name" value="ARM-type_fold"/>
</dbReference>
<dbReference type="OrthoDB" id="18978at2759"/>
<feature type="region of interest" description="Disordered" evidence="2">
    <location>
        <begin position="471"/>
        <end position="495"/>
    </location>
</feature>
<dbReference type="AlphaFoldDB" id="A0A080ZHB9"/>
<dbReference type="PANTHER" id="PTHR12354">
    <property type="entry name" value="INTERFERON-RELATED DEVELOPMENTAL REGULATOR"/>
    <property type="match status" value="1"/>
</dbReference>
<feature type="compositionally biased region" description="Basic residues" evidence="2">
    <location>
        <begin position="26"/>
        <end position="37"/>
    </location>
</feature>
<dbReference type="SUPFAM" id="SSF48371">
    <property type="entry name" value="ARM repeat"/>
    <property type="match status" value="1"/>
</dbReference>
<name>A0A080ZHB9_PHYNI</name>
<sequence length="495" mass="54778">MRSASTVSGSFRNGQKIMVRAGKGTRASKHLHPHQRRRLSEEGKRLLRNALAASSDGGEDGSVDYSIISNFGDSSAESELESSLQWEMQQRETVTGGGGGRKGRGKKWKGDDDLETEDDDLEGAMEELTEKRDTTKIAALEKILTMLRAEVMSDRVQTSKVTLTSHALGCLKKRAKESNSLALRVLSMVAITLGADEQGFYDDILSSVQRIFTDRGDSALRVEAVYALSIACFVCCPDDEPKWELLEVLGSFLVAAKDAEDDGHDEKEFPEALTIAVMECWAFLVSYFSPSVMIGKVYNAQSIVHGHVAALAGFVRGGTNASVRASACEVLALIVQFKYIIAAHNGWTYSHESAGSIISGLDSRIEAYMRESGKSIGKKNRKVQRSMLKEVLETLQSGEGPHKELQAEGETLTVSTWSRFFQAHVFRRALQSGFQTHLVENEVLREVFEVTENVNTKVGLKPTVKRRAERKAKTVHKRNDMSRKDQAQNAFLYDE</sequence>
<evidence type="ECO:0000313" key="4">
    <source>
        <dbReference type="EMBL" id="ETO66030.1"/>
    </source>
</evidence>
<reference evidence="4 5" key="1">
    <citation type="submission" date="2013-11" db="EMBL/GenBank/DDBJ databases">
        <title>The Genome Sequence of Phytophthora parasitica P1976.</title>
        <authorList>
            <consortium name="The Broad Institute Genomics Platform"/>
            <person name="Russ C."/>
            <person name="Tyler B."/>
            <person name="Panabieres F."/>
            <person name="Shan W."/>
            <person name="Tripathy S."/>
            <person name="Grunwald N."/>
            <person name="Machado M."/>
            <person name="Johnson C.S."/>
            <person name="Walker B."/>
            <person name="Young S."/>
            <person name="Zeng Q."/>
            <person name="Gargeya S."/>
            <person name="Fitzgerald M."/>
            <person name="Haas B."/>
            <person name="Abouelleil A."/>
            <person name="Allen A.W."/>
            <person name="Alvarado L."/>
            <person name="Arachchi H.M."/>
            <person name="Berlin A.M."/>
            <person name="Chapman S.B."/>
            <person name="Gainer-Dewar J."/>
            <person name="Goldberg J."/>
            <person name="Griggs A."/>
            <person name="Gujja S."/>
            <person name="Hansen M."/>
            <person name="Howarth C."/>
            <person name="Imamovic A."/>
            <person name="Ireland A."/>
            <person name="Larimer J."/>
            <person name="McCowan C."/>
            <person name="Murphy C."/>
            <person name="Pearson M."/>
            <person name="Poon T.W."/>
            <person name="Priest M."/>
            <person name="Roberts A."/>
            <person name="Saif S."/>
            <person name="Shea T."/>
            <person name="Sisk P."/>
            <person name="Sykes S."/>
            <person name="Wortman J."/>
            <person name="Nusbaum C."/>
            <person name="Birren B."/>
        </authorList>
    </citation>
    <scope>NUCLEOTIDE SEQUENCE [LARGE SCALE GENOMIC DNA]</scope>
    <source>
        <strain evidence="4 5">P1976</strain>
    </source>
</reference>
<gene>
    <name evidence="4" type="ORF">F444_16713</name>
</gene>
<dbReference type="InterPro" id="IPR039777">
    <property type="entry name" value="IFRD"/>
</dbReference>
<dbReference type="InterPro" id="IPR007701">
    <property type="entry name" value="Interferon-rel_develop_reg_N"/>
</dbReference>
<comment type="caution">
    <text evidence="4">The sequence shown here is derived from an EMBL/GenBank/DDBJ whole genome shotgun (WGS) entry which is preliminary data.</text>
</comment>
<organism evidence="4 5">
    <name type="scientific">Phytophthora nicotianae P1976</name>
    <dbReference type="NCBI Taxonomy" id="1317066"/>
    <lineage>
        <taxon>Eukaryota</taxon>
        <taxon>Sar</taxon>
        <taxon>Stramenopiles</taxon>
        <taxon>Oomycota</taxon>
        <taxon>Peronosporomycetes</taxon>
        <taxon>Peronosporales</taxon>
        <taxon>Peronosporaceae</taxon>
        <taxon>Phytophthora</taxon>
    </lineage>
</organism>
<dbReference type="Pfam" id="PF05004">
    <property type="entry name" value="IFRD"/>
    <property type="match status" value="1"/>
</dbReference>
<comment type="similarity">
    <text evidence="1">Belongs to the IFRD family.</text>
</comment>
<feature type="region of interest" description="Disordered" evidence="2">
    <location>
        <begin position="1"/>
        <end position="45"/>
    </location>
</feature>
<feature type="region of interest" description="Disordered" evidence="2">
    <location>
        <begin position="91"/>
        <end position="118"/>
    </location>
</feature>
<dbReference type="PANTHER" id="PTHR12354:SF1">
    <property type="entry name" value="INTERFERON-RELATED DEVELOPMENTAL REGULATOR 1"/>
    <property type="match status" value="1"/>
</dbReference>
<evidence type="ECO:0000259" key="3">
    <source>
        <dbReference type="Pfam" id="PF05004"/>
    </source>
</evidence>